<name>A0A6H5J4I4_9HYME</name>
<dbReference type="EMBL" id="CADCXV010001311">
    <property type="protein sequence ID" value="CAB0043350.1"/>
    <property type="molecule type" value="Genomic_DNA"/>
</dbReference>
<reference evidence="2 3" key="1">
    <citation type="submission" date="2020-02" db="EMBL/GenBank/DDBJ databases">
        <authorList>
            <person name="Ferguson B K."/>
        </authorList>
    </citation>
    <scope>NUCLEOTIDE SEQUENCE [LARGE SCALE GENOMIC DNA]</scope>
</reference>
<keyword evidence="3" id="KW-1185">Reference proteome</keyword>
<evidence type="ECO:0000256" key="1">
    <source>
        <dbReference type="SAM" id="Phobius"/>
    </source>
</evidence>
<gene>
    <name evidence="2" type="ORF">TBRA_LOCUS14938</name>
</gene>
<keyword evidence="1" id="KW-1133">Transmembrane helix</keyword>
<evidence type="ECO:0000313" key="3">
    <source>
        <dbReference type="Proteomes" id="UP000479190"/>
    </source>
</evidence>
<evidence type="ECO:0000313" key="2">
    <source>
        <dbReference type="EMBL" id="CAB0043350.1"/>
    </source>
</evidence>
<protein>
    <submittedName>
        <fullName evidence="2">Uncharacterized protein</fullName>
    </submittedName>
</protein>
<proteinExistence type="predicted"/>
<sequence length="418" mass="47881">MFYERPLKPSAVTARLNGRLYIALCRTCAEIENQAECEHEDVQDPYFSRCLGIDRRSRAARRLSNSHYIVLFFATFAIAVRFSIWRVKFTPEDNRFFLQEAYWDATSRPYGYLLFWISSRPHPIYCRFSVVYISDDAFHYVYVPSKKQIKGINALDEACREHDIAYSDSNADRAQADRLLAERALLRVLANDTPSDERTFAMLTACCMVSKLSFDKFLALSELLLFDIPPTQTTIEGSNWIHYKPISSLSDDSPIEFVIPGNGEDYIDLAHTMLSLRVSIVNKTSPSPATTTTPYVGPSWSKKILVGLEYKDIHDNEFVPVVRLLGNDFRGIRFDQINWKALTERFDDVEKYFADLLDCTDEIQGNTWSLRYTHSYDAAGMRQAGSRAGCRAGAVRRRVGAVHDLAVLYSIQIRIYIQ</sequence>
<dbReference type="AlphaFoldDB" id="A0A6H5J4I4"/>
<dbReference type="Proteomes" id="UP000479190">
    <property type="component" value="Unassembled WGS sequence"/>
</dbReference>
<accession>A0A6H5J4I4</accession>
<keyword evidence="1" id="KW-0472">Membrane</keyword>
<keyword evidence="1" id="KW-0812">Transmembrane</keyword>
<dbReference type="OrthoDB" id="5979489at2759"/>
<organism evidence="2 3">
    <name type="scientific">Trichogramma brassicae</name>
    <dbReference type="NCBI Taxonomy" id="86971"/>
    <lineage>
        <taxon>Eukaryota</taxon>
        <taxon>Metazoa</taxon>
        <taxon>Ecdysozoa</taxon>
        <taxon>Arthropoda</taxon>
        <taxon>Hexapoda</taxon>
        <taxon>Insecta</taxon>
        <taxon>Pterygota</taxon>
        <taxon>Neoptera</taxon>
        <taxon>Endopterygota</taxon>
        <taxon>Hymenoptera</taxon>
        <taxon>Apocrita</taxon>
        <taxon>Proctotrupomorpha</taxon>
        <taxon>Chalcidoidea</taxon>
        <taxon>Trichogrammatidae</taxon>
        <taxon>Trichogramma</taxon>
    </lineage>
</organism>
<feature type="transmembrane region" description="Helical" evidence="1">
    <location>
        <begin position="65"/>
        <end position="85"/>
    </location>
</feature>